<proteinExistence type="predicted"/>
<evidence type="ECO:0000313" key="2">
    <source>
        <dbReference type="EMBL" id="CAD9375318.1"/>
    </source>
</evidence>
<gene>
    <name evidence="2" type="ORF">AAND1436_LOCUS6057</name>
</gene>
<sequence length="270" mass="30092">MLRLQGVLFVVTSLVGHGAAEDGARRALEADVPSDTVALLQQGARPARAARQRVTPSVGRVELLINTSSGSVHPDLFECSQKPELCQDPFNCGDVDLEQAVSLWGVLGFSPKGFPNYRSWCANLEFSSFITKCIAGDVDGAAQAMYDKVLEYGEDATNYEASYCYLVGACDMDYITNDTSAQENRNFCDHRFGRQEWAQAGNNLFFSTTIEQMQGLLDQKRKSFETFSEVKPWALLSCAMGSYHCDMRYCHETFCKMDSYKQKFGHLLQA</sequence>
<name>A0A7S2F640_9DINO</name>
<protein>
    <submittedName>
        <fullName evidence="2">Uncharacterized protein</fullName>
    </submittedName>
</protein>
<accession>A0A7S2F640</accession>
<organism evidence="2">
    <name type="scientific">Alexandrium andersonii</name>
    <dbReference type="NCBI Taxonomy" id="327968"/>
    <lineage>
        <taxon>Eukaryota</taxon>
        <taxon>Sar</taxon>
        <taxon>Alveolata</taxon>
        <taxon>Dinophyceae</taxon>
        <taxon>Gonyaulacales</taxon>
        <taxon>Pyrocystaceae</taxon>
        <taxon>Alexandrium</taxon>
    </lineage>
</organism>
<reference evidence="2" key="1">
    <citation type="submission" date="2021-01" db="EMBL/GenBank/DDBJ databases">
        <authorList>
            <person name="Corre E."/>
            <person name="Pelletier E."/>
            <person name="Niang G."/>
            <person name="Scheremetjew M."/>
            <person name="Finn R."/>
            <person name="Kale V."/>
            <person name="Holt S."/>
            <person name="Cochrane G."/>
            <person name="Meng A."/>
            <person name="Brown T."/>
            <person name="Cohen L."/>
        </authorList>
    </citation>
    <scope>NUCLEOTIDE SEQUENCE</scope>
    <source>
        <strain evidence="2">CCMP2222</strain>
    </source>
</reference>
<dbReference type="EMBL" id="HBGQ01012375">
    <property type="protein sequence ID" value="CAD9375318.1"/>
    <property type="molecule type" value="Transcribed_RNA"/>
</dbReference>
<dbReference type="AlphaFoldDB" id="A0A7S2F640"/>
<keyword evidence="1" id="KW-0732">Signal</keyword>
<evidence type="ECO:0000256" key="1">
    <source>
        <dbReference type="SAM" id="SignalP"/>
    </source>
</evidence>
<feature type="signal peptide" evidence="1">
    <location>
        <begin position="1"/>
        <end position="20"/>
    </location>
</feature>
<feature type="chain" id="PRO_5030700339" evidence="1">
    <location>
        <begin position="21"/>
        <end position="270"/>
    </location>
</feature>